<dbReference type="EMBL" id="CAKLBY020000094">
    <property type="protein sequence ID" value="CAK7925986.1"/>
    <property type="molecule type" value="Genomic_DNA"/>
</dbReference>
<organism evidence="1 3">
    <name type="scientific">Peronospora matthiolae</name>
    <dbReference type="NCBI Taxonomy" id="2874970"/>
    <lineage>
        <taxon>Eukaryota</taxon>
        <taxon>Sar</taxon>
        <taxon>Stramenopiles</taxon>
        <taxon>Oomycota</taxon>
        <taxon>Peronosporomycetes</taxon>
        <taxon>Peronosporales</taxon>
        <taxon>Peronosporaceae</taxon>
        <taxon>Peronospora</taxon>
    </lineage>
</organism>
<evidence type="ECO:0000313" key="1">
    <source>
        <dbReference type="EMBL" id="CAK7923070.1"/>
    </source>
</evidence>
<name>A0AAV1TPH2_9STRA</name>
<reference evidence="1" key="1">
    <citation type="submission" date="2024-01" db="EMBL/GenBank/DDBJ databases">
        <authorList>
            <person name="Webb A."/>
        </authorList>
    </citation>
    <scope>NUCLEOTIDE SEQUENCE</scope>
    <source>
        <strain evidence="1">Pm1</strain>
    </source>
</reference>
<dbReference type="EMBL" id="CAKLBY020000067">
    <property type="protein sequence ID" value="CAK7923070.1"/>
    <property type="molecule type" value="Genomic_DNA"/>
</dbReference>
<evidence type="ECO:0000313" key="3">
    <source>
        <dbReference type="Proteomes" id="UP001162060"/>
    </source>
</evidence>
<dbReference type="AlphaFoldDB" id="A0AAV1TPH2"/>
<proteinExistence type="predicted"/>
<accession>A0AAV1TPH2</accession>
<evidence type="ECO:0000313" key="2">
    <source>
        <dbReference type="EMBL" id="CAK7925986.1"/>
    </source>
</evidence>
<dbReference type="Proteomes" id="UP001162060">
    <property type="component" value="Unassembled WGS sequence"/>
</dbReference>
<gene>
    <name evidence="2" type="ORF">PM001_LOCUS11136</name>
    <name evidence="1" type="ORF">PM001_LOCUS8220</name>
</gene>
<comment type="caution">
    <text evidence="1">The sequence shown here is derived from an EMBL/GenBank/DDBJ whole genome shotgun (WGS) entry which is preliminary data.</text>
</comment>
<sequence length="71" mass="7994">MSASVNTTEVLRYSCHTLSPLRPKCFFIHKTGLQRSGSLVLSTVAYHHDTRVFAVMVNRRADRKLFATGGR</sequence>
<protein>
    <submittedName>
        <fullName evidence="1">Uncharacterized protein</fullName>
    </submittedName>
</protein>